<dbReference type="RefSeq" id="WP_311602189.1">
    <property type="nucleotide sequence ID" value="NZ_JAVREM010000049.1"/>
</dbReference>
<reference evidence="14" key="1">
    <citation type="submission" date="2023-07" db="EMBL/GenBank/DDBJ databases">
        <title>30 novel species of actinomycetes from the DSMZ collection.</title>
        <authorList>
            <person name="Nouioui I."/>
        </authorList>
    </citation>
    <scope>NUCLEOTIDE SEQUENCE [LARGE SCALE GENOMIC DNA]</scope>
    <source>
        <strain evidence="14">DSM 44918</strain>
    </source>
</reference>
<dbReference type="PANTHER" id="PTHR11579">
    <property type="entry name" value="PROTEIN-L-ISOASPARTATE O-METHYLTRANSFERASE"/>
    <property type="match status" value="1"/>
</dbReference>
<gene>
    <name evidence="13" type="ORF">RNC47_26370</name>
</gene>
<accession>A0ABU2LW90</accession>
<keyword evidence="8" id="KW-0949">S-adenosyl-L-methionine</keyword>
<name>A0ABU2LW90_9ACTN</name>
<evidence type="ECO:0000256" key="12">
    <source>
        <dbReference type="SAM" id="MobiDB-lite"/>
    </source>
</evidence>
<dbReference type="PANTHER" id="PTHR11579:SF0">
    <property type="entry name" value="PROTEIN-L-ISOASPARTATE(D-ASPARTATE) O-METHYLTRANSFERASE"/>
    <property type="match status" value="1"/>
</dbReference>
<evidence type="ECO:0000313" key="13">
    <source>
        <dbReference type="EMBL" id="MDT0321865.1"/>
    </source>
</evidence>
<evidence type="ECO:0000256" key="6">
    <source>
        <dbReference type="ARBA" id="ARBA00022603"/>
    </source>
</evidence>
<keyword evidence="6" id="KW-0489">Methyltransferase</keyword>
<feature type="region of interest" description="Disordered" evidence="12">
    <location>
        <begin position="346"/>
        <end position="389"/>
    </location>
</feature>
<proteinExistence type="inferred from homology"/>
<protein>
    <recommendedName>
        <fullName evidence="4">Protein-L-isoaspartate O-methyltransferase</fullName>
        <ecNumber evidence="3">2.1.1.77</ecNumber>
    </recommendedName>
    <alternativeName>
        <fullName evidence="11">L-isoaspartyl protein carboxyl methyltransferase</fullName>
    </alternativeName>
    <alternativeName>
        <fullName evidence="9">Protein L-isoaspartyl methyltransferase</fullName>
    </alternativeName>
    <alternativeName>
        <fullName evidence="10">Protein-beta-aspartate methyltransferase</fullName>
    </alternativeName>
</protein>
<evidence type="ECO:0000256" key="2">
    <source>
        <dbReference type="ARBA" id="ARBA00005369"/>
    </source>
</evidence>
<evidence type="ECO:0000256" key="3">
    <source>
        <dbReference type="ARBA" id="ARBA00011890"/>
    </source>
</evidence>
<dbReference type="EMBL" id="JAVREM010000049">
    <property type="protein sequence ID" value="MDT0321865.1"/>
    <property type="molecule type" value="Genomic_DNA"/>
</dbReference>
<comment type="subcellular location">
    <subcellularLocation>
        <location evidence="1">Cytoplasm</location>
    </subcellularLocation>
</comment>
<dbReference type="InterPro" id="IPR029063">
    <property type="entry name" value="SAM-dependent_MTases_sf"/>
</dbReference>
<comment type="caution">
    <text evidence="13">The sequence shown here is derived from an EMBL/GenBank/DDBJ whole genome shotgun (WGS) entry which is preliminary data.</text>
</comment>
<organism evidence="13 14">
    <name type="scientific">Streptomyces millisiae</name>
    <dbReference type="NCBI Taxonomy" id="3075542"/>
    <lineage>
        <taxon>Bacteria</taxon>
        <taxon>Bacillati</taxon>
        <taxon>Actinomycetota</taxon>
        <taxon>Actinomycetes</taxon>
        <taxon>Kitasatosporales</taxon>
        <taxon>Streptomycetaceae</taxon>
        <taxon>Streptomyces</taxon>
    </lineage>
</organism>
<evidence type="ECO:0000256" key="1">
    <source>
        <dbReference type="ARBA" id="ARBA00004496"/>
    </source>
</evidence>
<dbReference type="Proteomes" id="UP001183420">
    <property type="component" value="Unassembled WGS sequence"/>
</dbReference>
<keyword evidence="7" id="KW-0808">Transferase</keyword>
<dbReference type="Gene3D" id="3.40.50.150">
    <property type="entry name" value="Vaccinia Virus protein VP39"/>
    <property type="match status" value="1"/>
</dbReference>
<dbReference type="Pfam" id="PF01135">
    <property type="entry name" value="PCMT"/>
    <property type="match status" value="1"/>
</dbReference>
<evidence type="ECO:0000313" key="14">
    <source>
        <dbReference type="Proteomes" id="UP001183420"/>
    </source>
</evidence>
<keyword evidence="5" id="KW-0963">Cytoplasm</keyword>
<evidence type="ECO:0000256" key="10">
    <source>
        <dbReference type="ARBA" id="ARBA00031323"/>
    </source>
</evidence>
<dbReference type="InterPro" id="IPR000682">
    <property type="entry name" value="PCMT"/>
</dbReference>
<evidence type="ECO:0000256" key="5">
    <source>
        <dbReference type="ARBA" id="ARBA00022490"/>
    </source>
</evidence>
<dbReference type="CDD" id="cd02440">
    <property type="entry name" value="AdoMet_MTases"/>
    <property type="match status" value="1"/>
</dbReference>
<evidence type="ECO:0000256" key="7">
    <source>
        <dbReference type="ARBA" id="ARBA00022679"/>
    </source>
</evidence>
<dbReference type="SUPFAM" id="SSF53335">
    <property type="entry name" value="S-adenosyl-L-methionine-dependent methyltransferases"/>
    <property type="match status" value="1"/>
</dbReference>
<dbReference type="EC" id="2.1.1.77" evidence="3"/>
<evidence type="ECO:0000256" key="8">
    <source>
        <dbReference type="ARBA" id="ARBA00022691"/>
    </source>
</evidence>
<comment type="similarity">
    <text evidence="2">Belongs to the methyltransferase superfamily. L-isoaspartyl/D-aspartyl protein methyltransferase family.</text>
</comment>
<evidence type="ECO:0000256" key="4">
    <source>
        <dbReference type="ARBA" id="ARBA00013346"/>
    </source>
</evidence>
<evidence type="ECO:0000256" key="11">
    <source>
        <dbReference type="ARBA" id="ARBA00031350"/>
    </source>
</evidence>
<keyword evidence="14" id="KW-1185">Reference proteome</keyword>
<evidence type="ECO:0000256" key="9">
    <source>
        <dbReference type="ARBA" id="ARBA00030757"/>
    </source>
</evidence>
<sequence>MTASDSAWQTRAQHLVDDLRARGEIRSDAIAQAMATVPRHRFITGYYNGAQRIPVTPNAPSPDLLERAYSNTGIMVHLPSDPAGTPSSSSQPAVMARMLEAARLAPGMRVMEIGAGTGWNAALIAHITGEPVSSIEASPVIAAETRASLARNAIAVTVRCGDGYHGAPDDGPFDRILVTCGIAGISPHWLAQLAPGGTIVAPLAHGGLHPLAVITETTARLVAFADFMPATGPLYAGARPAATRLPRPATTTIPIPALNPQTTYRDLWMYLAAHDPRTTCAAAHGTSNYSGCAVVDPTTTAAVFVRPDHLAPIPGDASPALAATTHRHIARWRALGEPPLTTLSSQLRTTGSPSHPIFAPNAWALDAPTEPAPEQPGAPDSPVSRSAAQ</sequence>